<reference evidence="4 5" key="1">
    <citation type="journal article" date="2016" name="Nat. Commun.">
        <title>Thousands of microbial genomes shed light on interconnected biogeochemical processes in an aquifer system.</title>
        <authorList>
            <person name="Anantharaman K."/>
            <person name="Brown C.T."/>
            <person name="Hug L.A."/>
            <person name="Sharon I."/>
            <person name="Castelle C.J."/>
            <person name="Probst A.J."/>
            <person name="Thomas B.C."/>
            <person name="Singh A."/>
            <person name="Wilkins M.J."/>
            <person name="Karaoz U."/>
            <person name="Brodie E.L."/>
            <person name="Williams K.H."/>
            <person name="Hubbard S.S."/>
            <person name="Banfield J.F."/>
        </authorList>
    </citation>
    <scope>NUCLEOTIDE SEQUENCE [LARGE SCALE GENOMIC DNA]</scope>
</reference>
<dbReference type="InterPro" id="IPR036278">
    <property type="entry name" value="Sialidase_sf"/>
</dbReference>
<evidence type="ECO:0000256" key="1">
    <source>
        <dbReference type="ARBA" id="ARBA00022737"/>
    </source>
</evidence>
<keyword evidence="1" id="KW-0677">Repeat</keyword>
<dbReference type="PROSITE" id="PS51257">
    <property type="entry name" value="PROKAR_LIPOPROTEIN"/>
    <property type="match status" value="1"/>
</dbReference>
<name>A0A1F6NP28_9BACT</name>
<evidence type="ECO:0000313" key="4">
    <source>
        <dbReference type="EMBL" id="OGH85598.1"/>
    </source>
</evidence>
<accession>A0A1F6NP28</accession>
<dbReference type="Proteomes" id="UP000178349">
    <property type="component" value="Unassembled WGS sequence"/>
</dbReference>
<organism evidence="4 5">
    <name type="scientific">Candidatus Magasanikbacteria bacterium RIFOXYC12_FULL_33_11</name>
    <dbReference type="NCBI Taxonomy" id="1798701"/>
    <lineage>
        <taxon>Bacteria</taxon>
        <taxon>Candidatus Magasanikiibacteriota</taxon>
    </lineage>
</organism>
<dbReference type="PANTHER" id="PTHR43739">
    <property type="entry name" value="XYLOGLUCANASE (EUROFUNG)"/>
    <property type="match status" value="1"/>
</dbReference>
<dbReference type="GO" id="GO:0010411">
    <property type="term" value="P:xyloglucan metabolic process"/>
    <property type="evidence" value="ECO:0007669"/>
    <property type="project" value="TreeGrafter"/>
</dbReference>
<gene>
    <name evidence="4" type="ORF">A2493_03385</name>
</gene>
<feature type="domain" description="Sortilin N-terminal" evidence="3">
    <location>
        <begin position="91"/>
        <end position="173"/>
    </location>
</feature>
<feature type="signal peptide" evidence="2">
    <location>
        <begin position="1"/>
        <end position="20"/>
    </location>
</feature>
<comment type="caution">
    <text evidence="4">The sequence shown here is derived from an EMBL/GenBank/DDBJ whole genome shotgun (WGS) entry which is preliminary data.</text>
</comment>
<dbReference type="SUPFAM" id="SSF110296">
    <property type="entry name" value="Oligoxyloglucan reducing end-specific cellobiohydrolase"/>
    <property type="match status" value="1"/>
</dbReference>
<dbReference type="AlphaFoldDB" id="A0A1F6NP28"/>
<evidence type="ECO:0000313" key="5">
    <source>
        <dbReference type="Proteomes" id="UP000178349"/>
    </source>
</evidence>
<dbReference type="Pfam" id="PF15902">
    <property type="entry name" value="Sortilin-Vps10"/>
    <property type="match status" value="1"/>
</dbReference>
<protein>
    <recommendedName>
        <fullName evidence="3">Sortilin N-terminal domain-containing protein</fullName>
    </recommendedName>
</protein>
<feature type="chain" id="PRO_5009525804" description="Sortilin N-terminal domain-containing protein" evidence="2">
    <location>
        <begin position="21"/>
        <end position="362"/>
    </location>
</feature>
<dbReference type="SUPFAM" id="SSF50939">
    <property type="entry name" value="Sialidases"/>
    <property type="match status" value="1"/>
</dbReference>
<dbReference type="InterPro" id="IPR015943">
    <property type="entry name" value="WD40/YVTN_repeat-like_dom_sf"/>
</dbReference>
<keyword evidence="2" id="KW-0732">Signal</keyword>
<proteinExistence type="predicted"/>
<sequence>MGKKLAFFSSLLAVVLLTGAGCLNIGSEQDISTSGPAGVFLSTDRGDTWVSVSSMPTNQGTKTLENMSVYSLFEDAQDAQGLYWGSREGGLFYSFDSGKSWKQSGAPLNVSMIRSVTIHPNDKCSIFATNGRQIFRTTDCVRSWEEVFIEGRSDVSITEVAFDPFHPENLYMTESDGALLKSVDGGAHWAILNTFKGYARSVVFDNNKEGLMFVTTLKNGLFRSRDFGETWTDLSLKLKEYTGALDYRRFLVYPGQAEEIFWISKYGILTSRNSGEEWESVKLVTPPGSVDIYSFSVSRTNDSEMYYTSTNDVKKSTFYRTVDGGQNWETRKLPSKQIPTVLYSHPDNDGWIYLGFTIPPKN</sequence>
<dbReference type="Gene3D" id="2.130.10.10">
    <property type="entry name" value="YVTN repeat-like/Quinoprotein amine dehydrogenase"/>
    <property type="match status" value="3"/>
</dbReference>
<evidence type="ECO:0000259" key="3">
    <source>
        <dbReference type="Pfam" id="PF15902"/>
    </source>
</evidence>
<dbReference type="PANTHER" id="PTHR43739:SF5">
    <property type="entry name" value="EXO-ALPHA-SIALIDASE"/>
    <property type="match status" value="1"/>
</dbReference>
<dbReference type="InterPro" id="IPR031778">
    <property type="entry name" value="Sortilin_N"/>
</dbReference>
<dbReference type="InterPro" id="IPR052025">
    <property type="entry name" value="Xyloglucanase_GH74"/>
</dbReference>
<dbReference type="EMBL" id="MFQW01000041">
    <property type="protein sequence ID" value="OGH85598.1"/>
    <property type="molecule type" value="Genomic_DNA"/>
</dbReference>
<evidence type="ECO:0000256" key="2">
    <source>
        <dbReference type="SAM" id="SignalP"/>
    </source>
</evidence>